<dbReference type="STRING" id="5098.A0A507R4W6"/>
<proteinExistence type="predicted"/>
<evidence type="ECO:0000313" key="2">
    <source>
        <dbReference type="EMBL" id="TQB76017.1"/>
    </source>
</evidence>
<gene>
    <name evidence="2" type="ORF">MPDQ_001219</name>
</gene>
<evidence type="ECO:0000256" key="1">
    <source>
        <dbReference type="SAM" id="MobiDB-lite"/>
    </source>
</evidence>
<dbReference type="Proteomes" id="UP000319663">
    <property type="component" value="Unassembled WGS sequence"/>
</dbReference>
<accession>A0A507R4W6</accession>
<evidence type="ECO:0000313" key="3">
    <source>
        <dbReference type="Proteomes" id="UP000319663"/>
    </source>
</evidence>
<organism evidence="2 3">
    <name type="scientific">Monascus purpureus</name>
    <name type="common">Red mold</name>
    <name type="synonym">Monascus anka</name>
    <dbReference type="NCBI Taxonomy" id="5098"/>
    <lineage>
        <taxon>Eukaryota</taxon>
        <taxon>Fungi</taxon>
        <taxon>Dikarya</taxon>
        <taxon>Ascomycota</taxon>
        <taxon>Pezizomycotina</taxon>
        <taxon>Eurotiomycetes</taxon>
        <taxon>Eurotiomycetidae</taxon>
        <taxon>Eurotiales</taxon>
        <taxon>Aspergillaceae</taxon>
        <taxon>Monascus</taxon>
    </lineage>
</organism>
<dbReference type="OrthoDB" id="4167490at2759"/>
<keyword evidence="3" id="KW-1185">Reference proteome</keyword>
<sequence length="505" mass="57369">MDDRLNPIRVRGRRKKRVAPDNSNHPDTQPKRRGRPLLPPGYVSKSKSSKRIRLFAQTAKPTAKDSGKRLSRLETLPVEILEKIFLYSLNVNLPRVSPSIAAAVTSERIYRVLILLAFWDDSDDLRDDYRGGAYHETRISRGYDEIISRILHPLGREYTPLPFEERKRLQSSILRCRWCTFERIRRQLPNLARLIVRRRWINTGFEMEDGQLEVLEDNLAHLGDDDDELGSYIFTGAVPGLDDANEPSHRDALTISQSGISISCASTQSLFPLLSVKDFPPSLLRGDISGDQYQGFTESHSTFLQNLRILAAFNRMSPSHVRLLRQENAEKITFPREALQQGIHNALVTENAPVLSTLLKLDEFYFRSLHTPDDDTQRRNGIEFETPLYTIPADHFRTAARVCREIIDRRGGDHRNSTRLFRVLLHASAESLPADDPEITQFAMDVGGSLGSWLLDLMMELPHLVAHARENPGGSMFYLWSPQGGMAGRYVQEISEGRDGMGCVL</sequence>
<comment type="caution">
    <text evidence="2">The sequence shown here is derived from an EMBL/GenBank/DDBJ whole genome shotgun (WGS) entry which is preliminary data.</text>
</comment>
<dbReference type="EMBL" id="VIFY01000013">
    <property type="protein sequence ID" value="TQB76017.1"/>
    <property type="molecule type" value="Genomic_DNA"/>
</dbReference>
<feature type="region of interest" description="Disordered" evidence="1">
    <location>
        <begin position="1"/>
        <end position="49"/>
    </location>
</feature>
<reference evidence="2 3" key="1">
    <citation type="submission" date="2019-06" db="EMBL/GenBank/DDBJ databases">
        <title>Wine fermentation using esterase from Monascus purpureus.</title>
        <authorList>
            <person name="Geng C."/>
            <person name="Zhang Y."/>
        </authorList>
    </citation>
    <scope>NUCLEOTIDE SEQUENCE [LARGE SCALE GENOMIC DNA]</scope>
    <source>
        <strain evidence="2">HQ1</strain>
    </source>
</reference>
<dbReference type="AlphaFoldDB" id="A0A507R4W6"/>
<evidence type="ECO:0008006" key="4">
    <source>
        <dbReference type="Google" id="ProtNLM"/>
    </source>
</evidence>
<protein>
    <recommendedName>
        <fullName evidence="4">F-box domain-containing protein</fullName>
    </recommendedName>
</protein>
<name>A0A507R4W6_MONPU</name>